<keyword evidence="4 5" id="KW-0472">Membrane</keyword>
<evidence type="ECO:0000313" key="8">
    <source>
        <dbReference type="Proteomes" id="UP001175228"/>
    </source>
</evidence>
<evidence type="ECO:0000256" key="1">
    <source>
        <dbReference type="ARBA" id="ARBA00004370"/>
    </source>
</evidence>
<evidence type="ECO:0000256" key="2">
    <source>
        <dbReference type="ARBA" id="ARBA00022692"/>
    </source>
</evidence>
<feature type="transmembrane region" description="Helical" evidence="5">
    <location>
        <begin position="52"/>
        <end position="75"/>
    </location>
</feature>
<comment type="caution">
    <text evidence="7">The sequence shown here is derived from an EMBL/GenBank/DDBJ whole genome shotgun (WGS) entry which is preliminary data.</text>
</comment>
<comment type="subcellular location">
    <subcellularLocation>
        <location evidence="1">Membrane</location>
    </subcellularLocation>
</comment>
<organism evidence="7 8">
    <name type="scientific">Armillaria luteobubalina</name>
    <dbReference type="NCBI Taxonomy" id="153913"/>
    <lineage>
        <taxon>Eukaryota</taxon>
        <taxon>Fungi</taxon>
        <taxon>Dikarya</taxon>
        <taxon>Basidiomycota</taxon>
        <taxon>Agaricomycotina</taxon>
        <taxon>Agaricomycetes</taxon>
        <taxon>Agaricomycetidae</taxon>
        <taxon>Agaricales</taxon>
        <taxon>Marasmiineae</taxon>
        <taxon>Physalacriaceae</taxon>
        <taxon>Armillaria</taxon>
    </lineage>
</organism>
<accession>A0AA39U951</accession>
<dbReference type="GO" id="GO:0016491">
    <property type="term" value="F:oxidoreductase activity"/>
    <property type="evidence" value="ECO:0007669"/>
    <property type="project" value="InterPro"/>
</dbReference>
<evidence type="ECO:0000256" key="3">
    <source>
        <dbReference type="ARBA" id="ARBA00022989"/>
    </source>
</evidence>
<protein>
    <submittedName>
        <fullName evidence="7">Fatty acid hydroxylase</fullName>
    </submittedName>
</protein>
<reference evidence="7" key="1">
    <citation type="submission" date="2023-06" db="EMBL/GenBank/DDBJ databases">
        <authorList>
            <consortium name="Lawrence Berkeley National Laboratory"/>
            <person name="Ahrendt S."/>
            <person name="Sahu N."/>
            <person name="Indic B."/>
            <person name="Wong-Bajracharya J."/>
            <person name="Merenyi Z."/>
            <person name="Ke H.-M."/>
            <person name="Monk M."/>
            <person name="Kocsube S."/>
            <person name="Drula E."/>
            <person name="Lipzen A."/>
            <person name="Balint B."/>
            <person name="Henrissat B."/>
            <person name="Andreopoulos B."/>
            <person name="Martin F.M."/>
            <person name="Harder C.B."/>
            <person name="Rigling D."/>
            <person name="Ford K.L."/>
            <person name="Foster G.D."/>
            <person name="Pangilinan J."/>
            <person name="Papanicolaou A."/>
            <person name="Barry K."/>
            <person name="LaButti K."/>
            <person name="Viragh M."/>
            <person name="Koriabine M."/>
            <person name="Yan M."/>
            <person name="Riley R."/>
            <person name="Champramary S."/>
            <person name="Plett K.L."/>
            <person name="Tsai I.J."/>
            <person name="Slot J."/>
            <person name="Sipos G."/>
            <person name="Plett J."/>
            <person name="Nagy L.G."/>
            <person name="Grigoriev I.V."/>
        </authorList>
    </citation>
    <scope>NUCLEOTIDE SEQUENCE</scope>
    <source>
        <strain evidence="7">HWK02</strain>
    </source>
</reference>
<dbReference type="AlphaFoldDB" id="A0AA39U951"/>
<dbReference type="InterPro" id="IPR006694">
    <property type="entry name" value="Fatty_acid_hydroxylase"/>
</dbReference>
<keyword evidence="8" id="KW-1185">Reference proteome</keyword>
<gene>
    <name evidence="7" type="ORF">EDD18DRAFT_75651</name>
</gene>
<dbReference type="PANTHER" id="PTHR11863">
    <property type="entry name" value="STEROL DESATURASE"/>
    <property type="match status" value="1"/>
</dbReference>
<feature type="domain" description="Fatty acid hydroxylase" evidence="6">
    <location>
        <begin position="143"/>
        <end position="270"/>
    </location>
</feature>
<dbReference type="Pfam" id="PF04116">
    <property type="entry name" value="FA_hydroxylase"/>
    <property type="match status" value="1"/>
</dbReference>
<evidence type="ECO:0000256" key="4">
    <source>
        <dbReference type="ARBA" id="ARBA00023136"/>
    </source>
</evidence>
<evidence type="ECO:0000259" key="6">
    <source>
        <dbReference type="Pfam" id="PF04116"/>
    </source>
</evidence>
<dbReference type="InterPro" id="IPR050307">
    <property type="entry name" value="Sterol_Desaturase_Related"/>
</dbReference>
<evidence type="ECO:0000256" key="5">
    <source>
        <dbReference type="SAM" id="Phobius"/>
    </source>
</evidence>
<feature type="transmembrane region" description="Helical" evidence="5">
    <location>
        <begin position="136"/>
        <end position="156"/>
    </location>
</feature>
<dbReference type="GO" id="GO:0005506">
    <property type="term" value="F:iron ion binding"/>
    <property type="evidence" value="ECO:0007669"/>
    <property type="project" value="InterPro"/>
</dbReference>
<feature type="transmembrane region" description="Helical" evidence="5">
    <location>
        <begin position="96"/>
        <end position="116"/>
    </location>
</feature>
<dbReference type="GO" id="GO:0008610">
    <property type="term" value="P:lipid biosynthetic process"/>
    <property type="evidence" value="ECO:0007669"/>
    <property type="project" value="InterPro"/>
</dbReference>
<keyword evidence="2 5" id="KW-0812">Transmembrane</keyword>
<evidence type="ECO:0000313" key="7">
    <source>
        <dbReference type="EMBL" id="KAK0477703.1"/>
    </source>
</evidence>
<dbReference type="EMBL" id="JAUEPU010000108">
    <property type="protein sequence ID" value="KAK0477703.1"/>
    <property type="molecule type" value="Genomic_DNA"/>
</dbReference>
<feature type="transmembrane region" description="Helical" evidence="5">
    <location>
        <begin position="201"/>
        <end position="223"/>
    </location>
</feature>
<sequence>MDFVLSTADSLLLDKVWAHVLPLHPTNTSSEYPISVLPATSAWSRDYIPRQLLSLSVLTLLGIYALYFIFAWLSYRFIFNHDMMRHPKFLPNQVRLEIMTSVRAFPVMTLLTLPWFQAEVMGYSKLYDGLDTYGWPYLFASILLFLLFTDYCIYWVHRWLHIPFIYKVLHKPHHKWIIPSPWSSHAFHPVDGYLQSVPYHLFVFLFPLHRMVYLGLFVFVNFWSIFIHDSDMITGHPLETVINGPAHHTLHHIYFTVNYGQYFTWADRVGNSYRQPEKSLDPLLEVQLKGNKKEQ</sequence>
<name>A0AA39U951_9AGAR</name>
<proteinExistence type="predicted"/>
<dbReference type="GO" id="GO:0016020">
    <property type="term" value="C:membrane"/>
    <property type="evidence" value="ECO:0007669"/>
    <property type="project" value="UniProtKB-SubCell"/>
</dbReference>
<keyword evidence="3 5" id="KW-1133">Transmembrane helix</keyword>
<dbReference type="Proteomes" id="UP001175228">
    <property type="component" value="Unassembled WGS sequence"/>
</dbReference>